<reference evidence="2 3" key="1">
    <citation type="submission" date="2020-08" db="EMBL/GenBank/DDBJ databases">
        <title>A Genomic Blueprint of the Chicken Gut Microbiome.</title>
        <authorList>
            <person name="Gilroy R."/>
            <person name="Ravi A."/>
            <person name="Getino M."/>
            <person name="Pursley I."/>
            <person name="Horton D.L."/>
            <person name="Alikhan N.-F."/>
            <person name="Baker D."/>
            <person name="Gharbi K."/>
            <person name="Hall N."/>
            <person name="Watson M."/>
            <person name="Adriaenssens E.M."/>
            <person name="Foster-Nyarko E."/>
            <person name="Jarju S."/>
            <person name="Secka A."/>
            <person name="Antonio M."/>
            <person name="Oren A."/>
            <person name="Chaudhuri R."/>
            <person name="La Ragione R.M."/>
            <person name="Hildebrand F."/>
            <person name="Pallen M.J."/>
        </authorList>
    </citation>
    <scope>NUCLEOTIDE SEQUENCE [LARGE SCALE GENOMIC DNA]</scope>
    <source>
        <strain evidence="2 3">Sa1CUA4</strain>
    </source>
</reference>
<proteinExistence type="predicted"/>
<dbReference type="Gene3D" id="3.40.50.1820">
    <property type="entry name" value="alpha/beta hydrolase"/>
    <property type="match status" value="1"/>
</dbReference>
<evidence type="ECO:0000259" key="1">
    <source>
        <dbReference type="Pfam" id="PF12146"/>
    </source>
</evidence>
<dbReference type="Pfam" id="PF12146">
    <property type="entry name" value="Hydrolase_4"/>
    <property type="match status" value="1"/>
</dbReference>
<dbReference type="GO" id="GO:0016787">
    <property type="term" value="F:hydrolase activity"/>
    <property type="evidence" value="ECO:0007669"/>
    <property type="project" value="UniProtKB-KW"/>
</dbReference>
<dbReference type="InterPro" id="IPR029058">
    <property type="entry name" value="AB_hydrolase_fold"/>
</dbReference>
<evidence type="ECO:0000313" key="3">
    <source>
        <dbReference type="Proteomes" id="UP000602532"/>
    </source>
</evidence>
<comment type="caution">
    <text evidence="2">The sequence shown here is derived from an EMBL/GenBank/DDBJ whole genome shotgun (WGS) entry which is preliminary data.</text>
</comment>
<dbReference type="EMBL" id="JACSPM010000001">
    <property type="protein sequence ID" value="MBD8022435.1"/>
    <property type="molecule type" value="Genomic_DNA"/>
</dbReference>
<organism evidence="2 3">
    <name type="scientific">Microbacterium gallinarum</name>
    <dbReference type="NCBI Taxonomy" id="2762209"/>
    <lineage>
        <taxon>Bacteria</taxon>
        <taxon>Bacillati</taxon>
        <taxon>Actinomycetota</taxon>
        <taxon>Actinomycetes</taxon>
        <taxon>Micrococcales</taxon>
        <taxon>Microbacteriaceae</taxon>
        <taxon>Microbacterium</taxon>
    </lineage>
</organism>
<sequence>MAGQWQTDVLGKPFEQVTLDLGLDEEDGPLAATLVRLMPNPVVAVVQPLRDVDVLYVHGWSDFFFQAELARMWTGLGARFHALDLRRYGRSLRTENAPGYVDALDDYDVDIEAALTVMGQGMDAAPRRRLVLLGHSTGGLTLTLWAARHPGRASAVVLNSPWLEFQFGAVGRQAIAPLVNARARFDPRGNQPAVDLGFYTRALTELGVLPLAVDHPDWRPERGFPTRPAWLAAILDGHRRIAAGVDVGCPTLVLLSSRSTPPLAWNETMTTSDSVLVVDDIAKSATRIGRLVTIARIQDAVHDVFLSGPAARAEAYRVLRRWAVDTVGRGIRPLV</sequence>
<keyword evidence="2" id="KW-0378">Hydrolase</keyword>
<evidence type="ECO:0000313" key="2">
    <source>
        <dbReference type="EMBL" id="MBD8022435.1"/>
    </source>
</evidence>
<dbReference type="InterPro" id="IPR022742">
    <property type="entry name" value="Hydrolase_4"/>
</dbReference>
<keyword evidence="3" id="KW-1185">Reference proteome</keyword>
<name>A0ABR8WZC7_9MICO</name>
<dbReference type="Proteomes" id="UP000602532">
    <property type="component" value="Unassembled WGS sequence"/>
</dbReference>
<feature type="domain" description="Serine aminopeptidase S33" evidence="1">
    <location>
        <begin position="55"/>
        <end position="167"/>
    </location>
</feature>
<dbReference type="SUPFAM" id="SSF53474">
    <property type="entry name" value="alpha/beta-Hydrolases"/>
    <property type="match status" value="1"/>
</dbReference>
<gene>
    <name evidence="2" type="ORF">H9622_02385</name>
</gene>
<protein>
    <submittedName>
        <fullName evidence="2">Alpha/beta hydrolase</fullName>
    </submittedName>
</protein>
<dbReference type="RefSeq" id="WP_191763872.1">
    <property type="nucleotide sequence ID" value="NZ_JACSPM010000001.1"/>
</dbReference>
<accession>A0ABR8WZC7</accession>